<dbReference type="PATRIC" id="fig|1437824.5.peg.568"/>
<evidence type="ECO:0000313" key="2">
    <source>
        <dbReference type="Proteomes" id="UP000019805"/>
    </source>
</evidence>
<protein>
    <recommendedName>
        <fullName evidence="3">P22 coat-protein 5 family protein</fullName>
    </recommendedName>
</protein>
<sequence length="382" mass="39801">MANTLNDLIPTLYEALDIVSREMVGFIPAVTRNSSAARAALGQAVSYPVAPPVTPADIAPGVTAPNDGDQTIGVGTLTIQKSRSASVRWNGEEQLAVGHSGQYNQVLRDQFTQAMRSLVNEVEQDLGALYVHASRAIGVAGTTPFGTANDFTDFAGLLRILDENGAPATDRQLVLGSAAIANIRGKQSVLFKANEAGTDELLRRGIVGRVEGLDIHNSAGTRSHTKGTSAGHLVNEASGAALGATTIGADTGTGTILAGDVLKFDSDTTRLYVVASALDAGDFVINAPGLLVPVADDAPIAVQASYAANLGFHRSAIHLVTRAPAMPEGGDAADDVLEVTDPISGLSFQVAVYRQYRQVRYEVGLAWGVKAVKPEHIAILLG</sequence>
<keyword evidence="2" id="KW-1185">Reference proteome</keyword>
<dbReference type="KEGG" id="cdn:BN940_02861"/>
<gene>
    <name evidence="1" type="ORF">BN940_02861</name>
</gene>
<dbReference type="STRING" id="1437824.BN940_02861"/>
<organism evidence="1 2">
    <name type="scientific">Castellaniella defragrans (strain DSM 12143 / CCUG 39792 / 65Phen)</name>
    <name type="common">Alcaligenes defragrans</name>
    <dbReference type="NCBI Taxonomy" id="1437824"/>
    <lineage>
        <taxon>Bacteria</taxon>
        <taxon>Pseudomonadati</taxon>
        <taxon>Pseudomonadota</taxon>
        <taxon>Betaproteobacteria</taxon>
        <taxon>Burkholderiales</taxon>
        <taxon>Alcaligenaceae</taxon>
        <taxon>Castellaniella</taxon>
    </lineage>
</organism>
<dbReference type="eggNOG" id="ENOG502Z7II">
    <property type="taxonomic scope" value="Bacteria"/>
</dbReference>
<dbReference type="OrthoDB" id="3078155at2"/>
<name>W8WTN1_CASD6</name>
<evidence type="ECO:0000313" key="1">
    <source>
        <dbReference type="EMBL" id="CDM23048.1"/>
    </source>
</evidence>
<dbReference type="Proteomes" id="UP000019805">
    <property type="component" value="Chromosome"/>
</dbReference>
<accession>W8WTN1</accession>
<dbReference type="AlphaFoldDB" id="W8WTN1"/>
<dbReference type="HOGENOM" id="CLU_061988_0_0_4"/>
<dbReference type="RefSeq" id="WP_043679880.1">
    <property type="nucleotide sequence ID" value="NZ_HG916765.1"/>
</dbReference>
<evidence type="ECO:0008006" key="3">
    <source>
        <dbReference type="Google" id="ProtNLM"/>
    </source>
</evidence>
<proteinExistence type="predicted"/>
<reference evidence="1 2" key="1">
    <citation type="journal article" date="2014" name="BMC Microbiol.">
        <title>The oxygen-independent metabolism of cyclic monoterpenes in Castellaniella defragrans 65Phen.</title>
        <authorList>
            <person name="Petasch J."/>
            <person name="Disch E.M."/>
            <person name="Markert S."/>
            <person name="Becher D."/>
            <person name="Schweder T."/>
            <person name="Huttel B."/>
            <person name="Reinhardt R."/>
            <person name="Harder J."/>
        </authorList>
    </citation>
    <scope>NUCLEOTIDE SEQUENCE [LARGE SCALE GENOMIC DNA]</scope>
    <source>
        <strain evidence="1">65Phen</strain>
    </source>
</reference>
<dbReference type="EMBL" id="HG916765">
    <property type="protein sequence ID" value="CDM23048.1"/>
    <property type="molecule type" value="Genomic_DNA"/>
</dbReference>